<dbReference type="PROSITE" id="PS50923">
    <property type="entry name" value="SUSHI"/>
    <property type="match status" value="2"/>
</dbReference>
<accession>A0ABP0JZG5</accession>
<dbReference type="InterPro" id="IPR005178">
    <property type="entry name" value="Ostalpha/TMEM184C"/>
</dbReference>
<evidence type="ECO:0000256" key="8">
    <source>
        <dbReference type="SAM" id="MobiDB-lite"/>
    </source>
</evidence>
<evidence type="ECO:0000256" key="4">
    <source>
        <dbReference type="ARBA" id="ARBA00022989"/>
    </source>
</evidence>
<dbReference type="CDD" id="cd00033">
    <property type="entry name" value="CCP"/>
    <property type="match status" value="3"/>
</dbReference>
<feature type="transmembrane region" description="Helical" evidence="9">
    <location>
        <begin position="1175"/>
        <end position="1198"/>
    </location>
</feature>
<evidence type="ECO:0000259" key="10">
    <source>
        <dbReference type="PROSITE" id="PS50923"/>
    </source>
</evidence>
<feature type="compositionally biased region" description="Basic and acidic residues" evidence="8">
    <location>
        <begin position="1305"/>
        <end position="1316"/>
    </location>
</feature>
<dbReference type="Gene3D" id="3.90.550.20">
    <property type="match status" value="1"/>
</dbReference>
<evidence type="ECO:0000256" key="5">
    <source>
        <dbReference type="ARBA" id="ARBA00023136"/>
    </source>
</evidence>
<keyword evidence="7" id="KW-0175">Coiled coil</keyword>
<keyword evidence="3 9" id="KW-0812">Transmembrane</keyword>
<feature type="domain" description="Sushi" evidence="10">
    <location>
        <begin position="1467"/>
        <end position="1527"/>
    </location>
</feature>
<protein>
    <recommendedName>
        <fullName evidence="10">Sushi domain-containing protein</fullName>
    </recommendedName>
</protein>
<evidence type="ECO:0000256" key="6">
    <source>
        <dbReference type="ARBA" id="ARBA00023157"/>
    </source>
</evidence>
<feature type="region of interest" description="Disordered" evidence="8">
    <location>
        <begin position="1294"/>
        <end position="1319"/>
    </location>
</feature>
<evidence type="ECO:0000256" key="7">
    <source>
        <dbReference type="SAM" id="Coils"/>
    </source>
</evidence>
<evidence type="ECO:0000256" key="9">
    <source>
        <dbReference type="SAM" id="Phobius"/>
    </source>
</evidence>
<dbReference type="Proteomes" id="UP001642484">
    <property type="component" value="Unassembled WGS sequence"/>
</dbReference>
<dbReference type="SUPFAM" id="SSF53448">
    <property type="entry name" value="Nucleotide-diphospho-sugar transferases"/>
    <property type="match status" value="1"/>
</dbReference>
<evidence type="ECO:0000256" key="2">
    <source>
        <dbReference type="ARBA" id="ARBA00022679"/>
    </source>
</evidence>
<feature type="region of interest" description="Disordered" evidence="8">
    <location>
        <begin position="1256"/>
        <end position="1280"/>
    </location>
</feature>
<organism evidence="11 12">
    <name type="scientific">Durusdinium trenchii</name>
    <dbReference type="NCBI Taxonomy" id="1381693"/>
    <lineage>
        <taxon>Eukaryota</taxon>
        <taxon>Sar</taxon>
        <taxon>Alveolata</taxon>
        <taxon>Dinophyceae</taxon>
        <taxon>Suessiales</taxon>
        <taxon>Symbiodiniaceae</taxon>
        <taxon>Durusdinium</taxon>
    </lineage>
</organism>
<comment type="subcellular location">
    <subcellularLocation>
        <location evidence="1">Membrane</location>
        <topology evidence="1">Multi-pass membrane protein</topology>
    </subcellularLocation>
</comment>
<evidence type="ECO:0000256" key="1">
    <source>
        <dbReference type="ARBA" id="ARBA00004141"/>
    </source>
</evidence>
<feature type="transmembrane region" description="Helical" evidence="9">
    <location>
        <begin position="1204"/>
        <end position="1227"/>
    </location>
</feature>
<dbReference type="InterPro" id="IPR029044">
    <property type="entry name" value="Nucleotide-diphossugar_trans"/>
</dbReference>
<keyword evidence="4 9" id="KW-1133">Transmembrane helix</keyword>
<sequence length="1889" mass="209846">MAGGYPGGGNAQEVAELQRKRAQLREELAQVEALIAQEEAALSGEKRLHHRPSYSLLKGGEEDEAPSTLVRQVSPQDFEEVISNFPPLDIQPIGAFNHWDRRECAVQNKDAWKEVCAKYQKETLKGQAQIPKVIHQIWIGPKEPPCLWIDTFRVEYLAANPGWGFHLWSDEEVAQLPMINQEIYTKEKMWQCKADILRLEFLWHHGGLYVDADMISVEQKSLDKILELGKETGWVIAYEPDTKDKPYSILGNSVIACTPHHPLTLMLILYLKQTFDHKRHHIDVFAVTGPVMYTKCLVDSGMPISLAPQEWLYPAFHYVPNPDAINFAAFPKCLMFQFGYTCSGLEGYVKSKNRCKKARQCPFHSKKVWPLGAFRPLPTVEDLEAKFTSPPDVPKVIHQVVLGGVDSDFDPRRWRQSWWDDFCKSHPGFEYRTWSKEQLLGRKWFCANLYVEPFDDHAITSLMMEILFEEGGFYVPLSTLHQPGYGEDAFFTEGFEGSFVEGNGGVLGAAKGSPELFQKLMELYDKGTVGPMEPPGPEGPRVLQMGFRDGMVLKGRFPNRSRYLGAQQVVAFTPGDQRLEHASLSFSYECQVPCFSCKGIEAMQAAVSEMGISSKALFLTDREFFQMTRLREELPGHLDQLGVQGWDVVLLGIEWNTGEEEVAIFPVSPGGRPRNSRVAGFVANLAAPTNGAALRRALQRGVTEDGFDPAPLFDAAGELKLHFVAEKYAGSMEEARIFRSMPLVHRAFKQLADHEPPMHFERHELHGNLMKGYHSDSLRFEMILEPNGGIMFRSWNEDNSTNSEVKMSDCNVEWMKVYFNHQALRRHEAEAEEVEGGWADPVLNLETERSAAAHETLLLDLGPREAFSGHDRSADDPDRTGPGPSSAASPVVFIVCGAAAVVQSQNWLEWSEDWGGRSGLGEGEVPYEPSGGLKWYWFHLSAQVAFAIRELIVTSSLKGWRWELIFVNAAYWLTLAITIREVWCFSSVRQGKEAQKVAVDGLLDMLLLPVNIIFFCDVCVRALMLEPDSQLAQMVPVIIESGDIYEAFALWSVLKLFVQVVEAEMASDRSSIRSFKAFKAISLQGVKAWVWIQTAAVVLKLTLRGVVAVYVPTFCYWASKSCMSCETWYEENVATALTAVTFLLCSFAIMFVFYFESGYRHQLEKTEPMWKFLGVKGIVSVTYFQWLVIEALASFWHWDESRMYLVHCLLYACWMPLLAMVHTFLAYPFYRFRNREPALWLVGWLETLRVSEAVEASQAEPEASQGELEESSSVGEAGADPRQVDPVAENGLADANVEAPSPVTDTREDETGHLSRTEGLLSDGRAMARSRGARFLERWQLNQAFSTWRTLFHLLLGLLACFVSCKCLLTLIPAEKIELEEPLRNISCSGQGDLAHFLETREDLHFALLNDTLGRWSSPGVAGAWLPLCSSTLLGCAPGHFALEGAEPSLSCSAKGAYVWQGSCSAISCGAPPRLPHATPRMSDIKRQNWTYGVTVHYDCDKPGYWGSLSAHCNVTGTWLVEGACVEVTCNAPPSVPHAQPLWDPERGNVSTGMVIRYQCDEMYNGTPTASCGDDGMYMISGRCRRECGAPPRVLHAAPRFNNTEAKSGWFVGMRCPYVCDPGYQGYVTALCEEGGNYSVSGHCAPVLCGTPPKLPQATARMEDVTKQNFSFGSLVHYDCKAPRFHGQLLATCLSTSRWEVNGTCVEVHCSAPPAVDHASPLGDQENVTAGTVIRYQCEEGYNGTVSAMCGYDSQYILLGRCRRECSDQLPAVPHAAPASSAGSAAPAVGWLAGMNVPYSCLHGYDGAVSAICGSDGNYSIVGQCQVASSVEARSLRSKLTGVSTAMGLENGLLFLGLGVLAYQRYRRVATPVVATNEMEGMSAPMTDA</sequence>
<dbReference type="InterPro" id="IPR051706">
    <property type="entry name" value="Glycosyltransferase_domain"/>
</dbReference>
<keyword evidence="2" id="KW-0808">Transferase</keyword>
<proteinExistence type="predicted"/>
<dbReference type="SMART" id="SM00032">
    <property type="entry name" value="CCP"/>
    <property type="match status" value="5"/>
</dbReference>
<feature type="domain" description="Sushi" evidence="10">
    <location>
        <begin position="1647"/>
        <end position="1707"/>
    </location>
</feature>
<reference evidence="11 12" key="1">
    <citation type="submission" date="2024-02" db="EMBL/GenBank/DDBJ databases">
        <authorList>
            <person name="Chen Y."/>
            <person name="Shah S."/>
            <person name="Dougan E. K."/>
            <person name="Thang M."/>
            <person name="Chan C."/>
        </authorList>
    </citation>
    <scope>NUCLEOTIDE SEQUENCE [LARGE SCALE GENOMIC DNA]</scope>
</reference>
<keyword evidence="6" id="KW-1015">Disulfide bond</keyword>
<dbReference type="PANTHER" id="PTHR32385">
    <property type="entry name" value="MANNOSYL PHOSPHORYLINOSITOL CERAMIDE SYNTHASE"/>
    <property type="match status" value="1"/>
</dbReference>
<dbReference type="PANTHER" id="PTHR32385:SF15">
    <property type="entry name" value="INOSITOL PHOSPHOCERAMIDE MANNOSYLTRANSFERASE 1"/>
    <property type="match status" value="1"/>
</dbReference>
<dbReference type="InterPro" id="IPR000436">
    <property type="entry name" value="Sushi_SCR_CCP_dom"/>
</dbReference>
<dbReference type="Pfam" id="PF04488">
    <property type="entry name" value="Gly_transf_sug"/>
    <property type="match status" value="1"/>
</dbReference>
<gene>
    <name evidence="11" type="ORF">CCMP2556_LOCUS13774</name>
</gene>
<dbReference type="Pfam" id="PF00084">
    <property type="entry name" value="Sushi"/>
    <property type="match status" value="1"/>
</dbReference>
<dbReference type="Pfam" id="PF03619">
    <property type="entry name" value="Solute_trans_a"/>
    <property type="match status" value="1"/>
</dbReference>
<comment type="caution">
    <text evidence="11">The sequence shown here is derived from an EMBL/GenBank/DDBJ whole genome shotgun (WGS) entry which is preliminary data.</text>
</comment>
<evidence type="ECO:0000313" key="12">
    <source>
        <dbReference type="Proteomes" id="UP001642484"/>
    </source>
</evidence>
<keyword evidence="5 9" id="KW-0472">Membrane</keyword>
<dbReference type="EMBL" id="CAXAMN010006936">
    <property type="protein sequence ID" value="CAK9019714.1"/>
    <property type="molecule type" value="Genomic_DNA"/>
</dbReference>
<dbReference type="Gene3D" id="2.10.70.10">
    <property type="entry name" value="Complement Module, domain 1"/>
    <property type="match status" value="4"/>
</dbReference>
<dbReference type="InterPro" id="IPR007577">
    <property type="entry name" value="GlycoTrfase_DXD_sugar-bd_CS"/>
</dbReference>
<name>A0ABP0JZG5_9DINO</name>
<dbReference type="SUPFAM" id="SSF57535">
    <property type="entry name" value="Complement control module/SCR domain"/>
    <property type="match status" value="4"/>
</dbReference>
<dbReference type="InterPro" id="IPR035976">
    <property type="entry name" value="Sushi/SCR/CCP_sf"/>
</dbReference>
<feature type="transmembrane region" description="Helical" evidence="9">
    <location>
        <begin position="1133"/>
        <end position="1155"/>
    </location>
</feature>
<evidence type="ECO:0000256" key="3">
    <source>
        <dbReference type="ARBA" id="ARBA00022692"/>
    </source>
</evidence>
<feature type="transmembrane region" description="Helical" evidence="9">
    <location>
        <begin position="1351"/>
        <end position="1372"/>
    </location>
</feature>
<keyword evidence="12" id="KW-1185">Reference proteome</keyword>
<feature type="coiled-coil region" evidence="7">
    <location>
        <begin position="10"/>
        <end position="41"/>
    </location>
</feature>
<evidence type="ECO:0000313" key="11">
    <source>
        <dbReference type="EMBL" id="CAK9019714.1"/>
    </source>
</evidence>